<reference evidence="6" key="1">
    <citation type="submission" date="2022-01" db="UniProtKB">
        <authorList>
            <consortium name="EnsemblMetazoa"/>
        </authorList>
    </citation>
    <scope>IDENTIFICATION</scope>
</reference>
<dbReference type="RefSeq" id="XP_014259044.1">
    <property type="nucleotide sequence ID" value="XM_014403558.2"/>
</dbReference>
<evidence type="ECO:0000313" key="6">
    <source>
        <dbReference type="EnsemblMetazoa" id="XP_014259044.1"/>
    </source>
</evidence>
<accession>A0A8I6S7S3</accession>
<dbReference type="PANTHER" id="PTHR10357:SF179">
    <property type="entry name" value="NEUTRAL AND BASIC AMINO ACID TRANSPORT PROTEIN RBAT"/>
    <property type="match status" value="1"/>
</dbReference>
<feature type="chain" id="PRO_5035155802" description="alpha-glucosidase" evidence="4">
    <location>
        <begin position="34"/>
        <end position="585"/>
    </location>
</feature>
<sequence>MPSGPHSRTVSLAATMLNLLFFLLIAAERTTSAEGDWWTSASLYQIYPLSFKDSDGDGSGDLKGITSEVDYFSTLKVDAVWLSPIYESPFEDGGYDVSNFTKVHPKFGTLEDFTEMVEAFHKKGIKVLLDFVPNHTSDRHPWFQDSLRKINGKDDFYVWANMSTFQTKPLPPTNWKSLLYNGKEPAWTYVKERAMFYLHQFGEFQPDLNYKNPAVVDEMKDVLKFWLNKGVDGFRVDAAPFLVEGSLLDEPKLPNCPDERYSCYNHTYTMNQNKTFSVLKQFEDVLEEASKTGSQKVMFVEAYTDVNNTMRYYGKRTVPFNFFLITHLRKDSNATAFAKAINQWMDNLPKNHPPNWVLGNHDVNRVASRLGKDMINLMNMLVLLLPGTSVTYYGEEIGMVNSDVKNINDSVAFDSRDGERTPFQWNNRTNAGFSNASHTWLPVNQDYYEINVESERSSTNSYLNFYQKLKEFRKTEMADKNWKGAMNISDYVLAVRRDNMVMVLNLDNQNQKVDLTKLNLGSGTVGHMKLSTYNLAFEKETEIDFSKPIDLQAKAGFVMQVPSGAATYFASLSLFIACLFFSLRS</sequence>
<keyword evidence="3" id="KW-1133">Transmembrane helix</keyword>
<comment type="catalytic activity">
    <reaction evidence="1">
        <text>Hydrolysis of terminal, non-reducing (1-&gt;4)-linked alpha-D-glucose residues with release of alpha-D-glucose.</text>
        <dbReference type="EC" id="3.2.1.20"/>
    </reaction>
</comment>
<evidence type="ECO:0000313" key="7">
    <source>
        <dbReference type="Proteomes" id="UP000494040"/>
    </source>
</evidence>
<dbReference type="EnsemblMetazoa" id="XM_014403558.2">
    <property type="protein sequence ID" value="XP_014259044.1"/>
    <property type="gene ID" value="LOC106672268"/>
</dbReference>
<dbReference type="Gene3D" id="3.20.20.80">
    <property type="entry name" value="Glycosidases"/>
    <property type="match status" value="1"/>
</dbReference>
<dbReference type="InterPro" id="IPR006047">
    <property type="entry name" value="GH13_cat_dom"/>
</dbReference>
<feature type="transmembrane region" description="Helical" evidence="3">
    <location>
        <begin position="565"/>
        <end position="583"/>
    </location>
</feature>
<evidence type="ECO:0000256" key="1">
    <source>
        <dbReference type="ARBA" id="ARBA00001657"/>
    </source>
</evidence>
<dbReference type="SMART" id="SM00642">
    <property type="entry name" value="Aamy"/>
    <property type="match status" value="1"/>
</dbReference>
<dbReference type="Pfam" id="PF00128">
    <property type="entry name" value="Alpha-amylase"/>
    <property type="match status" value="1"/>
</dbReference>
<dbReference type="GeneID" id="106672268"/>
<organism evidence="6 7">
    <name type="scientific">Cimex lectularius</name>
    <name type="common">Bed bug</name>
    <name type="synonym">Acanthia lectularia</name>
    <dbReference type="NCBI Taxonomy" id="79782"/>
    <lineage>
        <taxon>Eukaryota</taxon>
        <taxon>Metazoa</taxon>
        <taxon>Ecdysozoa</taxon>
        <taxon>Arthropoda</taxon>
        <taxon>Hexapoda</taxon>
        <taxon>Insecta</taxon>
        <taxon>Pterygota</taxon>
        <taxon>Neoptera</taxon>
        <taxon>Paraneoptera</taxon>
        <taxon>Hemiptera</taxon>
        <taxon>Heteroptera</taxon>
        <taxon>Panheteroptera</taxon>
        <taxon>Cimicomorpha</taxon>
        <taxon>Cimicidae</taxon>
        <taxon>Cimex</taxon>
    </lineage>
</organism>
<keyword evidence="3" id="KW-0472">Membrane</keyword>
<evidence type="ECO:0000256" key="2">
    <source>
        <dbReference type="ARBA" id="ARBA00012741"/>
    </source>
</evidence>
<evidence type="ECO:0000259" key="5">
    <source>
        <dbReference type="SMART" id="SM00642"/>
    </source>
</evidence>
<dbReference type="InterPro" id="IPR017853">
    <property type="entry name" value="GH"/>
</dbReference>
<feature type="domain" description="Glycosyl hydrolase family 13 catalytic" evidence="5">
    <location>
        <begin position="45"/>
        <end position="420"/>
    </location>
</feature>
<dbReference type="GO" id="GO:0005975">
    <property type="term" value="P:carbohydrate metabolic process"/>
    <property type="evidence" value="ECO:0007669"/>
    <property type="project" value="InterPro"/>
</dbReference>
<keyword evidence="4" id="KW-0732">Signal</keyword>
<dbReference type="GO" id="GO:0004558">
    <property type="term" value="F:alpha-1,4-glucosidase activity"/>
    <property type="evidence" value="ECO:0007669"/>
    <property type="project" value="UniProtKB-EC"/>
</dbReference>
<name>A0A8I6S7S3_CIMLE</name>
<dbReference type="InterPro" id="IPR045857">
    <property type="entry name" value="O16G_dom_2"/>
</dbReference>
<dbReference type="EC" id="3.2.1.20" evidence="2"/>
<evidence type="ECO:0000256" key="3">
    <source>
        <dbReference type="SAM" id="Phobius"/>
    </source>
</evidence>
<feature type="signal peptide" evidence="4">
    <location>
        <begin position="1"/>
        <end position="33"/>
    </location>
</feature>
<dbReference type="KEGG" id="clec:106672268"/>
<dbReference type="Proteomes" id="UP000494040">
    <property type="component" value="Unassembled WGS sequence"/>
</dbReference>
<protein>
    <recommendedName>
        <fullName evidence="2">alpha-glucosidase</fullName>
        <ecNumber evidence="2">3.2.1.20</ecNumber>
    </recommendedName>
</protein>
<dbReference type="OrthoDB" id="1740265at2759"/>
<keyword evidence="3" id="KW-0812">Transmembrane</keyword>
<dbReference type="AlphaFoldDB" id="A0A8I6S7S3"/>
<proteinExistence type="predicted"/>
<keyword evidence="7" id="KW-1185">Reference proteome</keyword>
<evidence type="ECO:0000256" key="4">
    <source>
        <dbReference type="SAM" id="SignalP"/>
    </source>
</evidence>
<dbReference type="OMA" id="RDWYWWR"/>
<dbReference type="PANTHER" id="PTHR10357">
    <property type="entry name" value="ALPHA-AMYLASE FAMILY MEMBER"/>
    <property type="match status" value="1"/>
</dbReference>
<dbReference type="SUPFAM" id="SSF51445">
    <property type="entry name" value="(Trans)glycosidases"/>
    <property type="match status" value="1"/>
</dbReference>
<dbReference type="Gene3D" id="3.90.400.10">
    <property type="entry name" value="Oligo-1,6-glucosidase, Domain 2"/>
    <property type="match status" value="1"/>
</dbReference>